<accession>A0ABV3DJK4</accession>
<gene>
    <name evidence="3" type="ORF">AB0C36_20375</name>
</gene>
<evidence type="ECO:0000256" key="1">
    <source>
        <dbReference type="SAM" id="MobiDB-lite"/>
    </source>
</evidence>
<keyword evidence="4" id="KW-1185">Reference proteome</keyword>
<dbReference type="PANTHER" id="PTHR43792:SF1">
    <property type="entry name" value="N-ACETYLTRANSFERASE DOMAIN-CONTAINING PROTEIN"/>
    <property type="match status" value="1"/>
</dbReference>
<evidence type="ECO:0000259" key="2">
    <source>
        <dbReference type="PROSITE" id="PS51186"/>
    </source>
</evidence>
<dbReference type="EMBL" id="JBEZFP010000051">
    <property type="protein sequence ID" value="MEU8135861.1"/>
    <property type="molecule type" value="Genomic_DNA"/>
</dbReference>
<dbReference type="PROSITE" id="PS51186">
    <property type="entry name" value="GNAT"/>
    <property type="match status" value="1"/>
</dbReference>
<dbReference type="InterPro" id="IPR016181">
    <property type="entry name" value="Acyl_CoA_acyltransferase"/>
</dbReference>
<organism evidence="3 4">
    <name type="scientific">Streptodolium elevatio</name>
    <dbReference type="NCBI Taxonomy" id="3157996"/>
    <lineage>
        <taxon>Bacteria</taxon>
        <taxon>Bacillati</taxon>
        <taxon>Actinomycetota</taxon>
        <taxon>Actinomycetes</taxon>
        <taxon>Kitasatosporales</taxon>
        <taxon>Streptomycetaceae</taxon>
        <taxon>Streptodolium</taxon>
    </lineage>
</organism>
<comment type="caution">
    <text evidence="3">The sequence shown here is derived from an EMBL/GenBank/DDBJ whole genome shotgun (WGS) entry which is preliminary data.</text>
</comment>
<proteinExistence type="predicted"/>
<dbReference type="Gene3D" id="3.40.630.30">
    <property type="match status" value="1"/>
</dbReference>
<reference evidence="3 4" key="1">
    <citation type="submission" date="2024-06" db="EMBL/GenBank/DDBJ databases">
        <title>The Natural Products Discovery Center: Release of the First 8490 Sequenced Strains for Exploring Actinobacteria Biosynthetic Diversity.</title>
        <authorList>
            <person name="Kalkreuter E."/>
            <person name="Kautsar S.A."/>
            <person name="Yang D."/>
            <person name="Bader C.D."/>
            <person name="Teijaro C.N."/>
            <person name="Fluegel L."/>
            <person name="Davis C.M."/>
            <person name="Simpson J.R."/>
            <person name="Lauterbach L."/>
            <person name="Steele A.D."/>
            <person name="Gui C."/>
            <person name="Meng S."/>
            <person name="Li G."/>
            <person name="Viehrig K."/>
            <person name="Ye F."/>
            <person name="Su P."/>
            <person name="Kiefer A.F."/>
            <person name="Nichols A."/>
            <person name="Cepeda A.J."/>
            <person name="Yan W."/>
            <person name="Fan B."/>
            <person name="Jiang Y."/>
            <person name="Adhikari A."/>
            <person name="Zheng C.-J."/>
            <person name="Schuster L."/>
            <person name="Cowan T.M."/>
            <person name="Smanski M.J."/>
            <person name="Chevrette M.G."/>
            <person name="De Carvalho L.P.S."/>
            <person name="Shen B."/>
        </authorList>
    </citation>
    <scope>NUCLEOTIDE SEQUENCE [LARGE SCALE GENOMIC DNA]</scope>
    <source>
        <strain evidence="3 4">NPDC048946</strain>
    </source>
</reference>
<dbReference type="InterPro" id="IPR051531">
    <property type="entry name" value="N-acetyltransferase"/>
</dbReference>
<dbReference type="RefSeq" id="WP_358355947.1">
    <property type="nucleotide sequence ID" value="NZ_JBEZFP010000051.1"/>
</dbReference>
<feature type="domain" description="N-acetyltransferase" evidence="2">
    <location>
        <begin position="40"/>
        <end position="196"/>
    </location>
</feature>
<dbReference type="Proteomes" id="UP001551482">
    <property type="component" value="Unassembled WGS sequence"/>
</dbReference>
<dbReference type="PANTHER" id="PTHR43792">
    <property type="entry name" value="GNAT FAMILY, PUTATIVE (AFU_ORTHOLOGUE AFUA_3G00765)-RELATED-RELATED"/>
    <property type="match status" value="1"/>
</dbReference>
<feature type="region of interest" description="Disordered" evidence="1">
    <location>
        <begin position="77"/>
        <end position="97"/>
    </location>
</feature>
<protein>
    <submittedName>
        <fullName evidence="3">GNAT family N-acetyltransferase</fullName>
    </submittedName>
</protein>
<name>A0ABV3DJK4_9ACTN</name>
<sequence>MMEIETDRLLLRRWRADDVEALAPMYADPEVMRFIRDGGVRTREETAAAIAAYEQAWDTLGFGLFAVELRGGPGDMPGVGPGGVPGGRSGGGGSGSRGTGGALVGWVGLAEPEFLPEIMPAVEIGWRLGRAYWGLGIATEAAREVLRFAFAYARLPRVVSICDVRNTASMQVMRRLGMAEERETVVPAYGKRVKVYALSRGRYLAGAADASGTAGTG</sequence>
<evidence type="ECO:0000313" key="3">
    <source>
        <dbReference type="EMBL" id="MEU8135861.1"/>
    </source>
</evidence>
<dbReference type="SUPFAM" id="SSF55729">
    <property type="entry name" value="Acyl-CoA N-acyltransferases (Nat)"/>
    <property type="match status" value="1"/>
</dbReference>
<dbReference type="Pfam" id="PF13302">
    <property type="entry name" value="Acetyltransf_3"/>
    <property type="match status" value="1"/>
</dbReference>
<evidence type="ECO:0000313" key="4">
    <source>
        <dbReference type="Proteomes" id="UP001551482"/>
    </source>
</evidence>
<dbReference type="InterPro" id="IPR000182">
    <property type="entry name" value="GNAT_dom"/>
</dbReference>